<organismHost>
    <name type="scientific">Adoxophyes</name>
    <dbReference type="NCBI Taxonomy" id="85584"/>
</organismHost>
<dbReference type="PANTHER" id="PTHR10003">
    <property type="entry name" value="SUPEROXIDE DISMUTASE CU-ZN -RELATED"/>
    <property type="match status" value="1"/>
</dbReference>
<sequence length="152" mass="16464">MRAVCVVTGEVYGLINFYQDSVTDDFIHIKGKLYNLKRGYHGIHIHEYGDLSNGCTSSGGHFNPDKMVHGGPTDSIRHAGDLGNVMSYGCKETTLVDFYIDRVTLYGEKSVLGRSLVVHADFDDYGRGKNAKSLIDGNSGGRLGCGIIGLAC</sequence>
<dbReference type="InterPro" id="IPR001424">
    <property type="entry name" value="SOD_Cu_Zn_dom"/>
</dbReference>
<dbReference type="Pfam" id="PF00080">
    <property type="entry name" value="Sod_Cu"/>
    <property type="match status" value="1"/>
</dbReference>
<organism evidence="2">
    <name type="scientific">Adoxophyes orana granulovirus</name>
    <name type="common">AoGV</name>
    <dbReference type="NCBI Taxonomy" id="170617"/>
    <lineage>
        <taxon>Viruses</taxon>
        <taxon>Viruses incertae sedis</taxon>
        <taxon>Naldaviricetes</taxon>
        <taxon>Lefavirales</taxon>
        <taxon>Baculoviridae</taxon>
        <taxon>Betabaculovirus</taxon>
        <taxon>Betabaculovirus adoranae</taxon>
    </lineage>
</organism>
<dbReference type="PROSITE" id="PS00332">
    <property type="entry name" value="SOD_CU_ZN_2"/>
    <property type="match status" value="1"/>
</dbReference>
<dbReference type="PROSITE" id="PS00087">
    <property type="entry name" value="SOD_CU_ZN_1"/>
    <property type="match status" value="1"/>
</dbReference>
<dbReference type="InterPro" id="IPR018152">
    <property type="entry name" value="SOD_Cu/Zn_BS"/>
</dbReference>
<evidence type="ECO:0000259" key="1">
    <source>
        <dbReference type="Pfam" id="PF00080"/>
    </source>
</evidence>
<evidence type="ECO:0000313" key="2">
    <source>
        <dbReference type="EMBL" id="AJA91691.1"/>
    </source>
</evidence>
<dbReference type="GO" id="GO:0005507">
    <property type="term" value="F:copper ion binding"/>
    <property type="evidence" value="ECO:0007669"/>
    <property type="project" value="InterPro"/>
</dbReference>
<accession>A0A0A7V0N7</accession>
<dbReference type="EMBL" id="KM226332">
    <property type="protein sequence ID" value="AJA91691.1"/>
    <property type="molecule type" value="Genomic_DNA"/>
</dbReference>
<name>A0A0A7V0N7_GVAO</name>
<protein>
    <submittedName>
        <fullName evidence="2">Superoxide dismutase</fullName>
    </submittedName>
</protein>
<proteinExistence type="predicted"/>
<dbReference type="Gene3D" id="2.60.40.200">
    <property type="entry name" value="Superoxide dismutase, copper/zinc binding domain"/>
    <property type="match status" value="1"/>
</dbReference>
<dbReference type="CDD" id="cd00305">
    <property type="entry name" value="Cu-Zn_Superoxide_Dismutase"/>
    <property type="match status" value="1"/>
</dbReference>
<dbReference type="GO" id="GO:0006801">
    <property type="term" value="P:superoxide metabolic process"/>
    <property type="evidence" value="ECO:0007669"/>
    <property type="project" value="InterPro"/>
</dbReference>
<reference evidence="2" key="1">
    <citation type="journal article" date="2015" name="J. Gen. Virol.">
        <title>Isolation of an Adoxophyes orana granulovirus (AdorGV) occlusion body morphology mutant: biological activity, genome sequence and relationship to other isolates of AdorGV.</title>
        <authorList>
            <person name="Nakai M."/>
            <person name="Harrison R.L."/>
            <person name="Uchida H."/>
            <person name="Ukuda R."/>
            <person name="Hikihara S."/>
            <person name="Ishii K."/>
            <person name="Kunimi Y."/>
        </authorList>
    </citation>
    <scope>NUCLEOTIDE SEQUENCE</scope>
    <source>
        <strain evidence="2">Miyazaki</strain>
    </source>
</reference>
<dbReference type="PRINTS" id="PR00068">
    <property type="entry name" value="CUZNDISMTASE"/>
</dbReference>
<dbReference type="InterPro" id="IPR024134">
    <property type="entry name" value="SOD_Cu/Zn_/chaperone"/>
</dbReference>
<dbReference type="InterPro" id="IPR036423">
    <property type="entry name" value="SOD-like_Cu/Zn_dom_sf"/>
</dbReference>
<feature type="domain" description="Superoxide dismutase copper/zinc binding" evidence="1">
    <location>
        <begin position="11"/>
        <end position="148"/>
    </location>
</feature>
<dbReference type="SUPFAM" id="SSF49329">
    <property type="entry name" value="Cu,Zn superoxide dismutase-like"/>
    <property type="match status" value="1"/>
</dbReference>